<feature type="compositionally biased region" description="Basic residues" evidence="2">
    <location>
        <begin position="206"/>
        <end position="221"/>
    </location>
</feature>
<feature type="region of interest" description="Disordered" evidence="2">
    <location>
        <begin position="1"/>
        <end position="81"/>
    </location>
</feature>
<dbReference type="EMBL" id="MU860004">
    <property type="protein sequence ID" value="KAK4242825.1"/>
    <property type="molecule type" value="Genomic_DNA"/>
</dbReference>
<evidence type="ECO:0000256" key="1">
    <source>
        <dbReference type="SAM" id="Coils"/>
    </source>
</evidence>
<keyword evidence="1" id="KW-0175">Coiled coil</keyword>
<reference evidence="3" key="2">
    <citation type="submission" date="2023-05" db="EMBL/GenBank/DDBJ databases">
        <authorList>
            <consortium name="Lawrence Berkeley National Laboratory"/>
            <person name="Steindorff A."/>
            <person name="Hensen N."/>
            <person name="Bonometti L."/>
            <person name="Westerberg I."/>
            <person name="Brannstrom I.O."/>
            <person name="Guillou S."/>
            <person name="Cros-Aarteil S."/>
            <person name="Calhoun S."/>
            <person name="Haridas S."/>
            <person name="Kuo A."/>
            <person name="Mondo S."/>
            <person name="Pangilinan J."/>
            <person name="Riley R."/>
            <person name="Labutti K."/>
            <person name="Andreopoulos B."/>
            <person name="Lipzen A."/>
            <person name="Chen C."/>
            <person name="Yanf M."/>
            <person name="Daum C."/>
            <person name="Ng V."/>
            <person name="Clum A."/>
            <person name="Ohm R."/>
            <person name="Martin F."/>
            <person name="Silar P."/>
            <person name="Natvig D."/>
            <person name="Lalanne C."/>
            <person name="Gautier V."/>
            <person name="Ament-Velasquez S.L."/>
            <person name="Kruys A."/>
            <person name="Hutchinson M.I."/>
            <person name="Powell A.J."/>
            <person name="Barry K."/>
            <person name="Miller A.N."/>
            <person name="Grigoriev I.V."/>
            <person name="Debuchy R."/>
            <person name="Gladieux P."/>
            <person name="Thoren M.H."/>
            <person name="Johannesson H."/>
        </authorList>
    </citation>
    <scope>NUCLEOTIDE SEQUENCE</scope>
    <source>
        <strain evidence="3">CBS 532.94</strain>
    </source>
</reference>
<feature type="compositionally biased region" description="Acidic residues" evidence="2">
    <location>
        <begin position="544"/>
        <end position="554"/>
    </location>
</feature>
<organism evidence="3 4">
    <name type="scientific">Achaetomium macrosporum</name>
    <dbReference type="NCBI Taxonomy" id="79813"/>
    <lineage>
        <taxon>Eukaryota</taxon>
        <taxon>Fungi</taxon>
        <taxon>Dikarya</taxon>
        <taxon>Ascomycota</taxon>
        <taxon>Pezizomycotina</taxon>
        <taxon>Sordariomycetes</taxon>
        <taxon>Sordariomycetidae</taxon>
        <taxon>Sordariales</taxon>
        <taxon>Chaetomiaceae</taxon>
        <taxon>Achaetomium</taxon>
    </lineage>
</organism>
<feature type="coiled-coil region" evidence="1">
    <location>
        <begin position="583"/>
        <end position="627"/>
    </location>
</feature>
<feature type="region of interest" description="Disordered" evidence="2">
    <location>
        <begin position="124"/>
        <end position="330"/>
    </location>
</feature>
<feature type="region of interest" description="Disordered" evidence="2">
    <location>
        <begin position="542"/>
        <end position="563"/>
    </location>
</feature>
<evidence type="ECO:0000313" key="4">
    <source>
        <dbReference type="Proteomes" id="UP001303760"/>
    </source>
</evidence>
<feature type="compositionally biased region" description="Polar residues" evidence="2">
    <location>
        <begin position="673"/>
        <end position="686"/>
    </location>
</feature>
<proteinExistence type="predicted"/>
<evidence type="ECO:0000313" key="3">
    <source>
        <dbReference type="EMBL" id="KAK4242825.1"/>
    </source>
</evidence>
<dbReference type="AlphaFoldDB" id="A0AAN7HHZ6"/>
<dbReference type="Proteomes" id="UP001303760">
    <property type="component" value="Unassembled WGS sequence"/>
</dbReference>
<feature type="compositionally biased region" description="Low complexity" evidence="2">
    <location>
        <begin position="650"/>
        <end position="662"/>
    </location>
</feature>
<gene>
    <name evidence="3" type="ORF">C8A03DRAFT_11041</name>
</gene>
<evidence type="ECO:0000256" key="2">
    <source>
        <dbReference type="SAM" id="MobiDB-lite"/>
    </source>
</evidence>
<protein>
    <submittedName>
        <fullName evidence="3">Uncharacterized protein</fullName>
    </submittedName>
</protein>
<keyword evidence="4" id="KW-1185">Reference proteome</keyword>
<comment type="caution">
    <text evidence="3">The sequence shown here is derived from an EMBL/GenBank/DDBJ whole genome shotgun (WGS) entry which is preliminary data.</text>
</comment>
<name>A0AAN7HHZ6_9PEZI</name>
<reference evidence="3" key="1">
    <citation type="journal article" date="2023" name="Mol. Phylogenet. Evol.">
        <title>Genome-scale phylogeny and comparative genomics of the fungal order Sordariales.</title>
        <authorList>
            <person name="Hensen N."/>
            <person name="Bonometti L."/>
            <person name="Westerberg I."/>
            <person name="Brannstrom I.O."/>
            <person name="Guillou S."/>
            <person name="Cros-Aarteil S."/>
            <person name="Calhoun S."/>
            <person name="Haridas S."/>
            <person name="Kuo A."/>
            <person name="Mondo S."/>
            <person name="Pangilinan J."/>
            <person name="Riley R."/>
            <person name="LaButti K."/>
            <person name="Andreopoulos B."/>
            <person name="Lipzen A."/>
            <person name="Chen C."/>
            <person name="Yan M."/>
            <person name="Daum C."/>
            <person name="Ng V."/>
            <person name="Clum A."/>
            <person name="Steindorff A."/>
            <person name="Ohm R.A."/>
            <person name="Martin F."/>
            <person name="Silar P."/>
            <person name="Natvig D.O."/>
            <person name="Lalanne C."/>
            <person name="Gautier V."/>
            <person name="Ament-Velasquez S.L."/>
            <person name="Kruys A."/>
            <person name="Hutchinson M.I."/>
            <person name="Powell A.J."/>
            <person name="Barry K."/>
            <person name="Miller A.N."/>
            <person name="Grigoriev I.V."/>
            <person name="Debuchy R."/>
            <person name="Gladieux P."/>
            <person name="Hiltunen Thoren M."/>
            <person name="Johannesson H."/>
        </authorList>
    </citation>
    <scope>NUCLEOTIDE SEQUENCE</scope>
    <source>
        <strain evidence="3">CBS 532.94</strain>
    </source>
</reference>
<feature type="compositionally biased region" description="Acidic residues" evidence="2">
    <location>
        <begin position="280"/>
        <end position="320"/>
    </location>
</feature>
<sequence length="749" mass="84848">MVTTRRGARLADDDSSSGDSDIPAQSLSRRRPATPTSATLRPPIEPAESSNRAKGKRKATTSDTPQKRSRHTPDVKDSIEVQLEDDSVDAVINVTDARHRRIEIPLPTRKGLWGEEDVRRNDGAISTIAPSEPSIAGVRGPRPRAKLIAETPRHERLHRPAQYEGQGSDKEDDELLGSPEVQSSAVKCLPRRPASEIDEEPESRGRSPKRRSSAPKRRPKKPMADIYDLPEEGELESQRLSPDLHSPAPERPPVQQLQRPAATRRPRIGGSDRNGPGQVEEADEFGGSEELEEADGFGELEEREEAGELDDSDKDLDSMDETQGRVGTNPVPILIRPFTANQHPIRTMIILSDHINNMLRIMGKSGWTGAGSRWGIELIQVSRFDFEYVSPALTRLGKSFFKALGLLKDILEDIPNALDLANQSQFLEGQEQGLSKAIRRVDRVVSKIKALETPFNPERRPQISARFNEAVVNGLCSYVIPMFVLVLQSSFAVGIQQPDAEASTPLPKQGIFTGVTAQILLWISKWLLRLYKILMRQLSSQADGDPDVEEDQDPENPRQNRERFGVMLRKWDEHLRYTVDTFNEQVDRERDVLKKKRRDEETREAKRKKEEEELALAREQEKAWKRSLAEVMSRPRPFAEVWHKATQHWPASQSGRSSSTSRPRPHTQLRLRPSSSETLSEGQTAPQAAPSYPPWPVEDTIWLLEELKKPNRPRGFLELCAQLFERPLWEVREEKERLKRLGRYRSPVR</sequence>
<feature type="region of interest" description="Disordered" evidence="2">
    <location>
        <begin position="645"/>
        <end position="693"/>
    </location>
</feature>
<accession>A0AAN7HHZ6</accession>